<sequence length="138" mass="15501">MLDEDSRVAAGHGREAVDGLEIEVQVHVVMLHDRQLLPARVDGTAGVYRERPRQQAGEHPRKLLNRAQLRAVERVDHCPDAFSLRIDEFSRPSFEGTRHRMCNEEDKGNKNAANQCQGKGGQLGTDHEIAAGRDRSFH</sequence>
<dbReference type="AlphaFoldDB" id="A0A848HRM2"/>
<comment type="caution">
    <text evidence="2">The sequence shown here is derived from an EMBL/GenBank/DDBJ whole genome shotgun (WGS) entry which is preliminary data.</text>
</comment>
<reference evidence="2 3" key="1">
    <citation type="submission" date="2020-04" db="EMBL/GenBank/DDBJ databases">
        <title>Massilia sp. RP-1-19 isolated from soil.</title>
        <authorList>
            <person name="Dahal R.H."/>
        </authorList>
    </citation>
    <scope>NUCLEOTIDE SEQUENCE [LARGE SCALE GENOMIC DNA]</scope>
    <source>
        <strain evidence="2 3">RP-1-19</strain>
    </source>
</reference>
<gene>
    <name evidence="2" type="ORF">HHL21_17180</name>
</gene>
<feature type="region of interest" description="Disordered" evidence="1">
    <location>
        <begin position="104"/>
        <end position="138"/>
    </location>
</feature>
<protein>
    <submittedName>
        <fullName evidence="2">Uncharacterized protein</fullName>
    </submittedName>
</protein>
<dbReference type="Proteomes" id="UP000583752">
    <property type="component" value="Unassembled WGS sequence"/>
</dbReference>
<keyword evidence="3" id="KW-1185">Reference proteome</keyword>
<evidence type="ECO:0000256" key="1">
    <source>
        <dbReference type="SAM" id="MobiDB-lite"/>
    </source>
</evidence>
<dbReference type="EMBL" id="JABBGG010000010">
    <property type="protein sequence ID" value="NML62780.1"/>
    <property type="molecule type" value="Genomic_DNA"/>
</dbReference>
<name>A0A848HRM2_9BURK</name>
<evidence type="ECO:0000313" key="3">
    <source>
        <dbReference type="Proteomes" id="UP000583752"/>
    </source>
</evidence>
<proteinExistence type="predicted"/>
<accession>A0A848HRM2</accession>
<organism evidence="2 3">
    <name type="scientific">Massilia polaris</name>
    <dbReference type="NCBI Taxonomy" id="2728846"/>
    <lineage>
        <taxon>Bacteria</taxon>
        <taxon>Pseudomonadati</taxon>
        <taxon>Pseudomonadota</taxon>
        <taxon>Betaproteobacteria</taxon>
        <taxon>Burkholderiales</taxon>
        <taxon>Oxalobacteraceae</taxon>
        <taxon>Telluria group</taxon>
        <taxon>Massilia</taxon>
    </lineage>
</organism>
<feature type="compositionally biased region" description="Basic and acidic residues" evidence="1">
    <location>
        <begin position="125"/>
        <end position="138"/>
    </location>
</feature>
<evidence type="ECO:0000313" key="2">
    <source>
        <dbReference type="EMBL" id="NML62780.1"/>
    </source>
</evidence>